<dbReference type="SUPFAM" id="SSF53474">
    <property type="entry name" value="alpha/beta-Hydrolases"/>
    <property type="match status" value="1"/>
</dbReference>
<proteinExistence type="inferred from homology"/>
<organism evidence="8 9">
    <name type="scientific">Catenuloplanes atrovinosus</name>
    <dbReference type="NCBI Taxonomy" id="137266"/>
    <lineage>
        <taxon>Bacteria</taxon>
        <taxon>Bacillati</taxon>
        <taxon>Actinomycetota</taxon>
        <taxon>Actinomycetes</taxon>
        <taxon>Micromonosporales</taxon>
        <taxon>Micromonosporaceae</taxon>
        <taxon>Catenuloplanes</taxon>
    </lineage>
</organism>
<dbReference type="Pfam" id="PF00561">
    <property type="entry name" value="Abhydrolase_1"/>
    <property type="match status" value="1"/>
</dbReference>
<evidence type="ECO:0000256" key="2">
    <source>
        <dbReference type="ARBA" id="ARBA00022729"/>
    </source>
</evidence>
<feature type="region of interest" description="Disordered" evidence="4">
    <location>
        <begin position="517"/>
        <end position="537"/>
    </location>
</feature>
<protein>
    <submittedName>
        <fullName evidence="8">Pimeloyl-ACP methyl ester carboxylesterase</fullName>
    </submittedName>
</protein>
<name>A0AAE3YLX5_9ACTN</name>
<dbReference type="GO" id="GO:0016787">
    <property type="term" value="F:hydrolase activity"/>
    <property type="evidence" value="ECO:0007669"/>
    <property type="project" value="UniProtKB-KW"/>
</dbReference>
<reference evidence="8" key="1">
    <citation type="submission" date="2023-07" db="EMBL/GenBank/DDBJ databases">
        <title>Sequencing the genomes of 1000 actinobacteria strains.</title>
        <authorList>
            <person name="Klenk H.-P."/>
        </authorList>
    </citation>
    <scope>NUCLEOTIDE SEQUENCE</scope>
    <source>
        <strain evidence="8">DSM 44707</strain>
    </source>
</reference>
<keyword evidence="2 5" id="KW-0732">Signal</keyword>
<evidence type="ECO:0000256" key="5">
    <source>
        <dbReference type="SAM" id="SignalP"/>
    </source>
</evidence>
<dbReference type="RefSeq" id="WP_310366347.1">
    <property type="nucleotide sequence ID" value="NZ_JAVDYB010000001.1"/>
</dbReference>
<feature type="chain" id="PRO_5042268670" evidence="5">
    <location>
        <begin position="28"/>
        <end position="537"/>
    </location>
</feature>
<dbReference type="Pfam" id="PF08386">
    <property type="entry name" value="Abhydrolase_4"/>
    <property type="match status" value="1"/>
</dbReference>
<sequence length="537" mass="56682">MSGRLRRVWAAVMLGAGALFVPGPAHATAPPVSWADCADGLECATVPVPLDHDEPRGPAIGIALIRLPATDPDRRIGSLLVNPGGPGGSGVDFVRWHAAAMMPAEIRARFDVVGFDPRGVARSAPLLCFDSLDDALAAQPERWVPDDVVAQERAQRASDEVVAAACARRGGPIREHMSTADTARDLDLLRAALGDRALTFLGYSYGSVIGQTYANLFPSRVRALVVDGVMDPVAWTTGHGREGTRVPVGHRGGAAGGAEATLEEFFRLCDAAGPGCALSGGPGAARRFAEVTARLRAGPVEVVDPFGGDVRLFTYDEWLSTMRLTLNEPGIWASMAEFFADLAGQIGPATARVSTPPEAPEAPEWYENIVEGTLGVTCADSVNPRAFADWQRAADDAERRYGYFGRTWSWNWSACAVWRPGAAQDRYAGPWSARTAAPVLIVGNHYDPATPYHGAVAASRLLPHSRLLTHTGWGHAAAFLLGNDCVDGYVTDYLISGRTPPRGATCAPEGSPFTLAAAGHRAQADVARPAPPGGASG</sequence>
<evidence type="ECO:0000256" key="1">
    <source>
        <dbReference type="ARBA" id="ARBA00010088"/>
    </source>
</evidence>
<evidence type="ECO:0000259" key="7">
    <source>
        <dbReference type="Pfam" id="PF08386"/>
    </source>
</evidence>
<keyword evidence="9" id="KW-1185">Reference proteome</keyword>
<evidence type="ECO:0000256" key="4">
    <source>
        <dbReference type="SAM" id="MobiDB-lite"/>
    </source>
</evidence>
<feature type="domain" description="AB hydrolase-1" evidence="6">
    <location>
        <begin position="79"/>
        <end position="235"/>
    </location>
</feature>
<feature type="signal peptide" evidence="5">
    <location>
        <begin position="1"/>
        <end position="27"/>
    </location>
</feature>
<dbReference type="InterPro" id="IPR029058">
    <property type="entry name" value="AB_hydrolase_fold"/>
</dbReference>
<evidence type="ECO:0000313" key="9">
    <source>
        <dbReference type="Proteomes" id="UP001183643"/>
    </source>
</evidence>
<dbReference type="InterPro" id="IPR000073">
    <property type="entry name" value="AB_hydrolase_1"/>
</dbReference>
<comment type="similarity">
    <text evidence="1">Belongs to the peptidase S33 family.</text>
</comment>
<dbReference type="Gene3D" id="3.40.50.1820">
    <property type="entry name" value="alpha/beta hydrolase"/>
    <property type="match status" value="1"/>
</dbReference>
<dbReference type="PANTHER" id="PTHR43248">
    <property type="entry name" value="2-SUCCINYL-6-HYDROXY-2,4-CYCLOHEXADIENE-1-CARBOXYLATE SYNTHASE"/>
    <property type="match status" value="1"/>
</dbReference>
<dbReference type="AlphaFoldDB" id="A0AAE3YLX5"/>
<evidence type="ECO:0000259" key="6">
    <source>
        <dbReference type="Pfam" id="PF00561"/>
    </source>
</evidence>
<dbReference type="InterPro" id="IPR051601">
    <property type="entry name" value="Serine_prot/Carboxylest_S33"/>
</dbReference>
<comment type="caution">
    <text evidence="8">The sequence shown here is derived from an EMBL/GenBank/DDBJ whole genome shotgun (WGS) entry which is preliminary data.</text>
</comment>
<evidence type="ECO:0000256" key="3">
    <source>
        <dbReference type="ARBA" id="ARBA00022801"/>
    </source>
</evidence>
<dbReference type="PANTHER" id="PTHR43248:SF29">
    <property type="entry name" value="TRIPEPTIDYL AMINOPEPTIDASE"/>
    <property type="match status" value="1"/>
</dbReference>
<keyword evidence="3" id="KW-0378">Hydrolase</keyword>
<dbReference type="EMBL" id="JAVDYB010000001">
    <property type="protein sequence ID" value="MDR7275422.1"/>
    <property type="molecule type" value="Genomic_DNA"/>
</dbReference>
<evidence type="ECO:0000313" key="8">
    <source>
        <dbReference type="EMBL" id="MDR7275422.1"/>
    </source>
</evidence>
<accession>A0AAE3YLX5</accession>
<gene>
    <name evidence="8" type="ORF">J2S41_002200</name>
</gene>
<feature type="domain" description="Peptidase S33 tripeptidyl aminopeptidase-like C-terminal" evidence="7">
    <location>
        <begin position="403"/>
        <end position="506"/>
    </location>
</feature>
<dbReference type="Proteomes" id="UP001183643">
    <property type="component" value="Unassembled WGS sequence"/>
</dbReference>
<dbReference type="InterPro" id="IPR013595">
    <property type="entry name" value="Pept_S33_TAP-like_C"/>
</dbReference>